<proteinExistence type="inferred from homology"/>
<evidence type="ECO:0000256" key="3">
    <source>
        <dbReference type="ARBA" id="ARBA00023242"/>
    </source>
</evidence>
<dbReference type="PANTHER" id="PTHR16056">
    <property type="entry name" value="REGULATOR OF MICROTUBULE DYNAMICS PROTEIN"/>
    <property type="match status" value="1"/>
</dbReference>
<dbReference type="InterPro" id="IPR024679">
    <property type="entry name" value="Ipi1_N"/>
</dbReference>
<comment type="similarity">
    <text evidence="2">Belongs to the IPI1/TEX10 family.</text>
</comment>
<dbReference type="Gene3D" id="1.25.10.10">
    <property type="entry name" value="Leucine-rich Repeat Variant"/>
    <property type="match status" value="1"/>
</dbReference>
<reference evidence="5" key="1">
    <citation type="submission" date="2018-04" db="EMBL/GenBank/DDBJ databases">
        <title>Transcriptome of Schizaphis graminum biotype I.</title>
        <authorList>
            <person name="Scully E.D."/>
            <person name="Geib S.M."/>
            <person name="Palmer N.A."/>
            <person name="Koch K."/>
            <person name="Bradshaw J."/>
            <person name="Heng-Moss T."/>
            <person name="Sarath G."/>
        </authorList>
    </citation>
    <scope>NUCLEOTIDE SEQUENCE</scope>
</reference>
<dbReference type="GO" id="GO:0071339">
    <property type="term" value="C:MLL1 complex"/>
    <property type="evidence" value="ECO:0007669"/>
    <property type="project" value="TreeGrafter"/>
</dbReference>
<dbReference type="AlphaFoldDB" id="A0A2S2NGD3"/>
<comment type="subcellular location">
    <subcellularLocation>
        <location evidence="1">Nucleus</location>
    </subcellularLocation>
</comment>
<feature type="domain" description="Pre-rRNA-processing protein Ipi1 N-terminal" evidence="4">
    <location>
        <begin position="140"/>
        <end position="235"/>
    </location>
</feature>
<protein>
    <submittedName>
        <fullName evidence="5">Testis-expressed sequence 10 protein</fullName>
    </submittedName>
</protein>
<keyword evidence="3" id="KW-0539">Nucleus</keyword>
<accession>A0A2S2NGD3</accession>
<dbReference type="EMBL" id="GGMR01003635">
    <property type="protein sequence ID" value="MBY16254.1"/>
    <property type="molecule type" value="Transcribed_RNA"/>
</dbReference>
<dbReference type="InterPro" id="IPR011989">
    <property type="entry name" value="ARM-like"/>
</dbReference>
<evidence type="ECO:0000313" key="5">
    <source>
        <dbReference type="EMBL" id="MBY16254.1"/>
    </source>
</evidence>
<evidence type="ECO:0000256" key="2">
    <source>
        <dbReference type="ARBA" id="ARBA00006427"/>
    </source>
</evidence>
<evidence type="ECO:0000259" key="4">
    <source>
        <dbReference type="Pfam" id="PF12333"/>
    </source>
</evidence>
<name>A0A2S2NGD3_SCHGA</name>
<dbReference type="InterPro" id="IPR016024">
    <property type="entry name" value="ARM-type_fold"/>
</dbReference>
<evidence type="ECO:0000256" key="1">
    <source>
        <dbReference type="ARBA" id="ARBA00004123"/>
    </source>
</evidence>
<dbReference type="PANTHER" id="PTHR16056:SF2">
    <property type="entry name" value="TESTIS-EXPRESSED PROTEIN 10"/>
    <property type="match status" value="1"/>
</dbReference>
<dbReference type="SUPFAM" id="SSF48371">
    <property type="entry name" value="ARM repeat"/>
    <property type="match status" value="1"/>
</dbReference>
<sequence>MVKSGKRKFVKKEKAKVHLKVSHKTLLPKGQNVTDTNFKVRKIVLHGQLKERGEHEILSKGNLNIKELLSRLNHHNMWQRQSGLEGLIDLVASYPPQTMAVHLSSFLEAASRLTLDCEADIRQLAVKLLSSILTAVDEKQIAPSFEIVIRYLACAMSHINSAVRETSLNVLDVLITKNPKLTAIHCQTVVLPGFLDLISSKLSDTTSRKLTVQINEHTTTSVWRLKVLNSLRSLLSAIVKNTSFGSENSSNLNRTVNWKDSCRLHVPLYNSISLKAGPLDFNIFQKTEKNSSTTEIQNYTASLMPLLIDTFIEVAPSKRENKNSSEISLQTASILKCILDIILLLWKIFQTSDNPSEMMSWFSINYGPKICQTFISTGFPFITLNSGGRTPDKAKKHKTDTDVVLDLFGDSMVQSDTKCSKQNIDLCLVYFLLSKYKVLPVPVKVISLYINKSLNSYKSIDHQSFVVLMHCLETVSDNDDLIKPKDSFDLNSVIEKLVNIHNEMVTSDGRHRQEKTKLVFNFLCSITSKTHLKIAEEVEDFSSWLTLLPEFMCQRKVPYHLVKALSNVSRYNLPQFTKSLNLLKPALLNNVDIVADNKADKINGQTLLKDMMYTQYDWEKEIGLVN</sequence>
<dbReference type="Pfam" id="PF12333">
    <property type="entry name" value="Ipi1_N"/>
    <property type="match status" value="1"/>
</dbReference>
<organism evidence="5">
    <name type="scientific">Schizaphis graminum</name>
    <name type="common">Green bug aphid</name>
    <dbReference type="NCBI Taxonomy" id="13262"/>
    <lineage>
        <taxon>Eukaryota</taxon>
        <taxon>Metazoa</taxon>
        <taxon>Ecdysozoa</taxon>
        <taxon>Arthropoda</taxon>
        <taxon>Hexapoda</taxon>
        <taxon>Insecta</taxon>
        <taxon>Pterygota</taxon>
        <taxon>Neoptera</taxon>
        <taxon>Paraneoptera</taxon>
        <taxon>Hemiptera</taxon>
        <taxon>Sternorrhyncha</taxon>
        <taxon>Aphidomorpha</taxon>
        <taxon>Aphidoidea</taxon>
        <taxon>Aphididae</taxon>
        <taxon>Aphidini</taxon>
        <taxon>Schizaphis</taxon>
    </lineage>
</organism>
<gene>
    <name evidence="5" type="primary">TEX10</name>
    <name evidence="5" type="ORF">g.148007</name>
</gene>